<dbReference type="InterPro" id="IPR029044">
    <property type="entry name" value="Nucleotide-diphossugar_trans"/>
</dbReference>
<dbReference type="OrthoDB" id="411251at2759"/>
<evidence type="ECO:0000256" key="1">
    <source>
        <dbReference type="ARBA" id="ARBA00004323"/>
    </source>
</evidence>
<name>A0A7H9B814_ZYGMR</name>
<gene>
    <name evidence="12" type="ORF">HG535_0G05530</name>
</gene>
<keyword evidence="5 11" id="KW-0812">Transmembrane</keyword>
<dbReference type="GO" id="GO:0006487">
    <property type="term" value="P:protein N-linked glycosylation"/>
    <property type="evidence" value="ECO:0007669"/>
    <property type="project" value="TreeGrafter"/>
</dbReference>
<keyword evidence="3" id="KW-0328">Glycosyltransferase</keyword>
<dbReference type="InterPro" id="IPR007577">
    <property type="entry name" value="GlycoTrfase_DXD_sugar-bd_CS"/>
</dbReference>
<keyword evidence="6" id="KW-0735">Signal-anchor</keyword>
<reference evidence="12 13" key="1">
    <citation type="submission" date="2020-07" db="EMBL/GenBank/DDBJ databases">
        <title>The yeast mating-type switching endonuclease HO is a domesticated member of an unorthodox homing genetic element family.</title>
        <authorList>
            <person name="Coughlan A.Y."/>
            <person name="Lombardi L."/>
            <person name="Braun-Galleani S."/>
            <person name="Martos A.R."/>
            <person name="Galeote V."/>
            <person name="Bigey F."/>
            <person name="Dequin S."/>
            <person name="Byrne K.P."/>
            <person name="Wolfe K.H."/>
        </authorList>
    </citation>
    <scope>NUCLEOTIDE SEQUENCE [LARGE SCALE GENOMIC DNA]</scope>
    <source>
        <strain evidence="12 13">NRRL Y-6702</strain>
    </source>
</reference>
<evidence type="ECO:0000256" key="8">
    <source>
        <dbReference type="ARBA" id="ARBA00023034"/>
    </source>
</evidence>
<evidence type="ECO:0000256" key="5">
    <source>
        <dbReference type="ARBA" id="ARBA00022692"/>
    </source>
</evidence>
<feature type="coiled-coil region" evidence="10">
    <location>
        <begin position="86"/>
        <end position="156"/>
    </location>
</feature>
<dbReference type="Pfam" id="PF04488">
    <property type="entry name" value="Gly_transf_sug"/>
    <property type="match status" value="1"/>
</dbReference>
<keyword evidence="4" id="KW-0808">Transferase</keyword>
<evidence type="ECO:0000256" key="7">
    <source>
        <dbReference type="ARBA" id="ARBA00022989"/>
    </source>
</evidence>
<dbReference type="GO" id="GO:0000009">
    <property type="term" value="F:alpha-1,6-mannosyltransferase activity"/>
    <property type="evidence" value="ECO:0007669"/>
    <property type="project" value="InterPro"/>
</dbReference>
<evidence type="ECO:0000256" key="9">
    <source>
        <dbReference type="ARBA" id="ARBA00023136"/>
    </source>
</evidence>
<feature type="transmembrane region" description="Helical" evidence="11">
    <location>
        <begin position="62"/>
        <end position="81"/>
    </location>
</feature>
<dbReference type="FunFam" id="3.90.550.20:FF:000002">
    <property type="entry name" value="Initiation-specific alpha-1,6-mannosyltransferase"/>
    <property type="match status" value="1"/>
</dbReference>
<evidence type="ECO:0008006" key="14">
    <source>
        <dbReference type="Google" id="ProtNLM"/>
    </source>
</evidence>
<sequence length="445" mass="51236">MIWKRQNEVSHKLKTRIVSNDVRKGNKTVSRGIRNGCLLFWSLNILEVTIMSKGKRGINLKLALLICVPALIIAIMLVRFLNNSKAADLQNLLQNLNKEISQSINTAASNQKSEADLLQHFEQLANEIKSKQEDQARQFERQRRILEKKIQNLKETPLQGTLRERLAYTFEYDGNHKFPAFIWQTKSSIESESVKTHEQEAQWREKNPGFVHEVTNDDMANALVHYFYGSIPEVIEAYDALPSKILKIDFFKYLVLLARGGVYADVDTAPIQAIPNWIPENVEPHRIGLILGIEHDASAPDWKSRFVRRLQFSTWIIQAKAGHPVLREIVAQITEKTLERQKDQDSNVNLRNDLTIMSWTGSGLWTDVIFTYLNDYMRSGITEKTTWKDFQDLRVPKLISDILVFPSYSFNAPSEIKNNDAWKNLYFASHKGKKSWKAVPKVEGN</sequence>
<protein>
    <recommendedName>
        <fullName evidence="14">Glycosyltransferase family 32 protein</fullName>
    </recommendedName>
</protein>
<dbReference type="Proteomes" id="UP000509704">
    <property type="component" value="Chromosome 7"/>
</dbReference>
<dbReference type="SUPFAM" id="SSF53448">
    <property type="entry name" value="Nucleotide-diphospho-sugar transferases"/>
    <property type="match status" value="1"/>
</dbReference>
<dbReference type="EMBL" id="CP058610">
    <property type="protein sequence ID" value="QLG74670.1"/>
    <property type="molecule type" value="Genomic_DNA"/>
</dbReference>
<keyword evidence="10" id="KW-0175">Coiled coil</keyword>
<dbReference type="KEGG" id="zmk:HG535_0G05530"/>
<evidence type="ECO:0000256" key="10">
    <source>
        <dbReference type="SAM" id="Coils"/>
    </source>
</evidence>
<keyword evidence="9 11" id="KW-0472">Membrane</keyword>
<keyword evidence="13" id="KW-1185">Reference proteome</keyword>
<accession>A0A7H9B814</accession>
<dbReference type="GeneID" id="59238453"/>
<dbReference type="RefSeq" id="XP_037146395.1">
    <property type="nucleotide sequence ID" value="XM_037290500.1"/>
</dbReference>
<dbReference type="InterPro" id="IPR039367">
    <property type="entry name" value="Och1-like"/>
</dbReference>
<dbReference type="AlphaFoldDB" id="A0A7H9B814"/>
<dbReference type="GO" id="GO:0000136">
    <property type="term" value="C:mannan polymerase complex"/>
    <property type="evidence" value="ECO:0007669"/>
    <property type="project" value="TreeGrafter"/>
</dbReference>
<evidence type="ECO:0000256" key="6">
    <source>
        <dbReference type="ARBA" id="ARBA00022968"/>
    </source>
</evidence>
<keyword evidence="8" id="KW-0333">Golgi apparatus</keyword>
<dbReference type="Gene3D" id="3.90.550.20">
    <property type="match status" value="1"/>
</dbReference>
<keyword evidence="7 11" id="KW-1133">Transmembrane helix</keyword>
<proteinExistence type="inferred from homology"/>
<evidence type="ECO:0000256" key="3">
    <source>
        <dbReference type="ARBA" id="ARBA00022676"/>
    </source>
</evidence>
<dbReference type="PANTHER" id="PTHR31834:SF11">
    <property type="entry name" value="GLYCOSYLTRANSFERASE HOC1-RELATED"/>
    <property type="match status" value="1"/>
</dbReference>
<organism evidence="12 13">
    <name type="scientific">Zygotorulaspora mrakii</name>
    <name type="common">Zygosaccharomyces mrakii</name>
    <dbReference type="NCBI Taxonomy" id="42260"/>
    <lineage>
        <taxon>Eukaryota</taxon>
        <taxon>Fungi</taxon>
        <taxon>Dikarya</taxon>
        <taxon>Ascomycota</taxon>
        <taxon>Saccharomycotina</taxon>
        <taxon>Saccharomycetes</taxon>
        <taxon>Saccharomycetales</taxon>
        <taxon>Saccharomycetaceae</taxon>
        <taxon>Zygotorulaspora</taxon>
    </lineage>
</organism>
<comment type="subcellular location">
    <subcellularLocation>
        <location evidence="1">Golgi apparatus membrane</location>
        <topology evidence="1">Single-pass type II membrane protein</topology>
    </subcellularLocation>
</comment>
<evidence type="ECO:0000313" key="13">
    <source>
        <dbReference type="Proteomes" id="UP000509704"/>
    </source>
</evidence>
<dbReference type="PANTHER" id="PTHR31834">
    <property type="entry name" value="INITIATION-SPECIFIC ALPHA-1,6-MANNOSYLTRANSFERASE"/>
    <property type="match status" value="1"/>
</dbReference>
<comment type="similarity">
    <text evidence="2">Belongs to the glycosyltransferase 32 family.</text>
</comment>
<evidence type="ECO:0000256" key="11">
    <source>
        <dbReference type="SAM" id="Phobius"/>
    </source>
</evidence>
<evidence type="ECO:0000256" key="4">
    <source>
        <dbReference type="ARBA" id="ARBA00022679"/>
    </source>
</evidence>
<evidence type="ECO:0000256" key="2">
    <source>
        <dbReference type="ARBA" id="ARBA00009003"/>
    </source>
</evidence>
<evidence type="ECO:0000313" key="12">
    <source>
        <dbReference type="EMBL" id="QLG74670.1"/>
    </source>
</evidence>